<dbReference type="PROSITE" id="PS50943">
    <property type="entry name" value="HTH_CROC1"/>
    <property type="match status" value="1"/>
</dbReference>
<evidence type="ECO:0000313" key="4">
    <source>
        <dbReference type="Proteomes" id="UP000886865"/>
    </source>
</evidence>
<name>A0A9D1FJ73_9BACT</name>
<accession>A0A9D1FJ73</accession>
<proteinExistence type="predicted"/>
<feature type="domain" description="HTH cro/C1-type" evidence="2">
    <location>
        <begin position="13"/>
        <end position="67"/>
    </location>
</feature>
<comment type="caution">
    <text evidence="3">The sequence shown here is derived from an EMBL/GenBank/DDBJ whole genome shotgun (WGS) entry which is preliminary data.</text>
</comment>
<dbReference type="InterPro" id="IPR010982">
    <property type="entry name" value="Lambda_DNA-bd_dom_sf"/>
</dbReference>
<organism evidence="3 4">
    <name type="scientific">Candidatus Galligastranaerophilus intestinavium</name>
    <dbReference type="NCBI Taxonomy" id="2840836"/>
    <lineage>
        <taxon>Bacteria</taxon>
        <taxon>Candidatus Galligastranaerophilus</taxon>
    </lineage>
</organism>
<keyword evidence="1" id="KW-0238">DNA-binding</keyword>
<dbReference type="AlphaFoldDB" id="A0A9D1FJ73"/>
<evidence type="ECO:0000259" key="2">
    <source>
        <dbReference type="PROSITE" id="PS50943"/>
    </source>
</evidence>
<reference evidence="3" key="1">
    <citation type="submission" date="2020-10" db="EMBL/GenBank/DDBJ databases">
        <authorList>
            <person name="Gilroy R."/>
        </authorList>
    </citation>
    <scope>NUCLEOTIDE SEQUENCE</scope>
    <source>
        <strain evidence="3">CHK152-2871</strain>
    </source>
</reference>
<evidence type="ECO:0000313" key="3">
    <source>
        <dbReference type="EMBL" id="HIS74831.1"/>
    </source>
</evidence>
<dbReference type="GO" id="GO:0003700">
    <property type="term" value="F:DNA-binding transcription factor activity"/>
    <property type="evidence" value="ECO:0007669"/>
    <property type="project" value="TreeGrafter"/>
</dbReference>
<evidence type="ECO:0000256" key="1">
    <source>
        <dbReference type="ARBA" id="ARBA00023125"/>
    </source>
</evidence>
<dbReference type="GO" id="GO:0005829">
    <property type="term" value="C:cytosol"/>
    <property type="evidence" value="ECO:0007669"/>
    <property type="project" value="TreeGrafter"/>
</dbReference>
<sequence length="69" mass="7897">MANCSFEILQTNIKKYRKEKGLTQLQLAIKCSLSVDHISGIERGIFNPSVKTIFKIAEALNVEVYKFFM</sequence>
<dbReference type="SUPFAM" id="SSF47413">
    <property type="entry name" value="lambda repressor-like DNA-binding domains"/>
    <property type="match status" value="1"/>
</dbReference>
<dbReference type="SMART" id="SM00530">
    <property type="entry name" value="HTH_XRE"/>
    <property type="match status" value="1"/>
</dbReference>
<protein>
    <submittedName>
        <fullName evidence="3">Helix-turn-helix transcriptional regulator</fullName>
    </submittedName>
</protein>
<dbReference type="InterPro" id="IPR001387">
    <property type="entry name" value="Cro/C1-type_HTH"/>
</dbReference>
<dbReference type="GO" id="GO:0003677">
    <property type="term" value="F:DNA binding"/>
    <property type="evidence" value="ECO:0007669"/>
    <property type="project" value="UniProtKB-KW"/>
</dbReference>
<reference evidence="3" key="2">
    <citation type="journal article" date="2021" name="PeerJ">
        <title>Extensive microbial diversity within the chicken gut microbiome revealed by metagenomics and culture.</title>
        <authorList>
            <person name="Gilroy R."/>
            <person name="Ravi A."/>
            <person name="Getino M."/>
            <person name="Pursley I."/>
            <person name="Horton D.L."/>
            <person name="Alikhan N.F."/>
            <person name="Baker D."/>
            <person name="Gharbi K."/>
            <person name="Hall N."/>
            <person name="Watson M."/>
            <person name="Adriaenssens E.M."/>
            <person name="Foster-Nyarko E."/>
            <person name="Jarju S."/>
            <person name="Secka A."/>
            <person name="Antonio M."/>
            <person name="Oren A."/>
            <person name="Chaudhuri R.R."/>
            <person name="La Ragione R."/>
            <person name="Hildebrand F."/>
            <person name="Pallen M.J."/>
        </authorList>
    </citation>
    <scope>NUCLEOTIDE SEQUENCE</scope>
    <source>
        <strain evidence="3">CHK152-2871</strain>
    </source>
</reference>
<dbReference type="EMBL" id="DVJQ01000063">
    <property type="protein sequence ID" value="HIS74831.1"/>
    <property type="molecule type" value="Genomic_DNA"/>
</dbReference>
<dbReference type="Pfam" id="PF01381">
    <property type="entry name" value="HTH_3"/>
    <property type="match status" value="1"/>
</dbReference>
<dbReference type="PANTHER" id="PTHR46797:SF1">
    <property type="entry name" value="METHYLPHOSPHONATE SYNTHASE"/>
    <property type="match status" value="1"/>
</dbReference>
<gene>
    <name evidence="3" type="ORF">IAA86_07405</name>
</gene>
<dbReference type="PANTHER" id="PTHR46797">
    <property type="entry name" value="HTH-TYPE TRANSCRIPTIONAL REGULATOR"/>
    <property type="match status" value="1"/>
</dbReference>
<dbReference type="InterPro" id="IPR050807">
    <property type="entry name" value="TransReg_Diox_bact_type"/>
</dbReference>
<dbReference type="CDD" id="cd00093">
    <property type="entry name" value="HTH_XRE"/>
    <property type="match status" value="1"/>
</dbReference>
<dbReference type="Proteomes" id="UP000886865">
    <property type="component" value="Unassembled WGS sequence"/>
</dbReference>
<dbReference type="Gene3D" id="1.10.260.40">
    <property type="entry name" value="lambda repressor-like DNA-binding domains"/>
    <property type="match status" value="1"/>
</dbReference>